<comment type="caution">
    <text evidence="1">The sequence shown here is derived from an EMBL/GenBank/DDBJ whole genome shotgun (WGS) entry which is preliminary data.</text>
</comment>
<accession>M5RIZ0</accession>
<feature type="non-terminal residue" evidence="1">
    <location>
        <position position="1"/>
    </location>
</feature>
<sequence length="59" mass="6368">QDHSAASDLPALVIFLPEATADVALRKRSAITLAIQLFSEGQESYGEHTSSQMIDGQHD</sequence>
<name>M5RIZ0_9BACT</name>
<gene>
    <name evidence="1" type="ORF">RMSM_07750</name>
</gene>
<proteinExistence type="predicted"/>
<keyword evidence="2" id="KW-1185">Reference proteome</keyword>
<organism evidence="1 2">
    <name type="scientific">Rhodopirellula maiorica SM1</name>
    <dbReference type="NCBI Taxonomy" id="1265738"/>
    <lineage>
        <taxon>Bacteria</taxon>
        <taxon>Pseudomonadati</taxon>
        <taxon>Planctomycetota</taxon>
        <taxon>Planctomycetia</taxon>
        <taxon>Pirellulales</taxon>
        <taxon>Pirellulaceae</taxon>
        <taxon>Novipirellula</taxon>
    </lineage>
</organism>
<dbReference type="Proteomes" id="UP000011991">
    <property type="component" value="Unassembled WGS sequence"/>
</dbReference>
<protein>
    <submittedName>
        <fullName evidence="1">Uncharacterized protein</fullName>
    </submittedName>
</protein>
<evidence type="ECO:0000313" key="2">
    <source>
        <dbReference type="Proteomes" id="UP000011991"/>
    </source>
</evidence>
<reference evidence="1 2" key="1">
    <citation type="journal article" date="2013" name="Mar. Genomics">
        <title>Expression of sulfatases in Rhodopirellula baltica and the diversity of sulfatases in the genus Rhodopirellula.</title>
        <authorList>
            <person name="Wegner C.E."/>
            <person name="Richter-Heitmann T."/>
            <person name="Klindworth A."/>
            <person name="Klockow C."/>
            <person name="Richter M."/>
            <person name="Achstetter T."/>
            <person name="Glockner F.O."/>
            <person name="Harder J."/>
        </authorList>
    </citation>
    <scope>NUCLEOTIDE SEQUENCE [LARGE SCALE GENOMIC DNA]</scope>
    <source>
        <strain evidence="1 2">SM1</strain>
    </source>
</reference>
<dbReference type="EMBL" id="ANOG01001113">
    <property type="protein sequence ID" value="EMI15327.1"/>
    <property type="molecule type" value="Genomic_DNA"/>
</dbReference>
<evidence type="ECO:0000313" key="1">
    <source>
        <dbReference type="EMBL" id="EMI15327.1"/>
    </source>
</evidence>
<dbReference type="AlphaFoldDB" id="M5RIZ0"/>
<dbReference type="RefSeq" id="WP_008709608.1">
    <property type="nucleotide sequence ID" value="NZ_ANOG01001113.1"/>
</dbReference>